<gene>
    <name evidence="2" type="primary">rpl7ae</name>
    <name evidence="2" type="ORF">LrDSM24759_10650</name>
</gene>
<comment type="caution">
    <text evidence="2">The sequence shown here is derived from an EMBL/GenBank/DDBJ whole genome shotgun (WGS) entry which is preliminary data.</text>
</comment>
<keyword evidence="2" id="KW-0689">Ribosomal protein</keyword>
<organism evidence="2 3">
    <name type="scientific">Lactobacillus rodentium</name>
    <dbReference type="NCBI Taxonomy" id="947835"/>
    <lineage>
        <taxon>Bacteria</taxon>
        <taxon>Bacillati</taxon>
        <taxon>Bacillota</taxon>
        <taxon>Bacilli</taxon>
        <taxon>Lactobacillales</taxon>
        <taxon>Lactobacillaceae</taxon>
        <taxon>Lactobacillus</taxon>
    </lineage>
</organism>
<accession>A0A2Z6T8C2</accession>
<dbReference type="EMBL" id="BFBY01000007">
    <property type="protein sequence ID" value="GBG05151.1"/>
    <property type="molecule type" value="Genomic_DNA"/>
</dbReference>
<evidence type="ECO:0000313" key="3">
    <source>
        <dbReference type="Proteomes" id="UP000257317"/>
    </source>
</evidence>
<keyword evidence="2" id="KW-0687">Ribonucleoprotein</keyword>
<feature type="domain" description="Ribosomal protein eL8/eL30/eS12/Gadd45" evidence="1">
    <location>
        <begin position="22"/>
        <end position="111"/>
    </location>
</feature>
<reference evidence="3" key="1">
    <citation type="submission" date="2018-03" db="EMBL/GenBank/DDBJ databases">
        <title>New taxa in the Lactobacillus gasseri group.</title>
        <authorList>
            <person name="Tanizawa Y."/>
            <person name="Tohno M."/>
            <person name="Endo A."/>
            <person name="Arita M."/>
        </authorList>
    </citation>
    <scope>NUCLEOTIDE SEQUENCE [LARGE SCALE GENOMIC DNA]</scope>
    <source>
        <strain evidence="3">DSM 24759</strain>
    </source>
</reference>
<dbReference type="InterPro" id="IPR029064">
    <property type="entry name" value="Ribosomal_eL30-like_sf"/>
</dbReference>
<proteinExistence type="predicted"/>
<dbReference type="SUPFAM" id="SSF55315">
    <property type="entry name" value="L30e-like"/>
    <property type="match status" value="1"/>
</dbReference>
<protein>
    <submittedName>
        <fullName evidence="2">50S ribosomal protein L7ae</fullName>
    </submittedName>
</protein>
<keyword evidence="3" id="KW-1185">Reference proteome</keyword>
<dbReference type="GO" id="GO:0005840">
    <property type="term" value="C:ribosome"/>
    <property type="evidence" value="ECO:0007669"/>
    <property type="project" value="UniProtKB-KW"/>
</dbReference>
<name>A0A2Z6T8C2_9LACO</name>
<dbReference type="Proteomes" id="UP000257317">
    <property type="component" value="Unassembled WGS sequence"/>
</dbReference>
<dbReference type="InterPro" id="IPR004038">
    <property type="entry name" value="Ribosomal_eL8/eL30/eS12/Gad45"/>
</dbReference>
<evidence type="ECO:0000313" key="2">
    <source>
        <dbReference type="EMBL" id="GBG05151.1"/>
    </source>
</evidence>
<dbReference type="AlphaFoldDB" id="A0A2Z6T8C2"/>
<evidence type="ECO:0000259" key="1">
    <source>
        <dbReference type="Pfam" id="PF01248"/>
    </source>
</evidence>
<dbReference type="Gene3D" id="3.30.1330.30">
    <property type="match status" value="1"/>
</dbReference>
<dbReference type="Pfam" id="PF01248">
    <property type="entry name" value="Ribosomal_L7Ae"/>
    <property type="match status" value="1"/>
</dbReference>
<sequence length="118" mass="13304">MHMWIIKKQEKNYLVKTIVQSKVLNLLGLAQRAGKLIIGYDAVKPALLQHQIKVLIVAKDLSDNTKDKIMSIAKHNKNLVILNEFSSEELKSALGKERKLLAIKDIGFSQAITKLIDK</sequence>
<dbReference type="RefSeq" id="WP_257575146.1">
    <property type="nucleotide sequence ID" value="NZ_JANKAV010000007.1"/>
</dbReference>